<accession>A0AAD6APL6</accession>
<gene>
    <name evidence="1" type="ORF">JOQ06_004983</name>
</gene>
<keyword evidence="2" id="KW-1185">Reference proteome</keyword>
<dbReference type="EMBL" id="JAPTMU010000017">
    <property type="protein sequence ID" value="KAJ4929374.1"/>
    <property type="molecule type" value="Genomic_DNA"/>
</dbReference>
<dbReference type="AlphaFoldDB" id="A0AAD6APL6"/>
<organism evidence="1 2">
    <name type="scientific">Pogonophryne albipinna</name>
    <dbReference type="NCBI Taxonomy" id="1090488"/>
    <lineage>
        <taxon>Eukaryota</taxon>
        <taxon>Metazoa</taxon>
        <taxon>Chordata</taxon>
        <taxon>Craniata</taxon>
        <taxon>Vertebrata</taxon>
        <taxon>Euteleostomi</taxon>
        <taxon>Actinopterygii</taxon>
        <taxon>Neopterygii</taxon>
        <taxon>Teleostei</taxon>
        <taxon>Neoteleostei</taxon>
        <taxon>Acanthomorphata</taxon>
        <taxon>Eupercaria</taxon>
        <taxon>Perciformes</taxon>
        <taxon>Notothenioidei</taxon>
        <taxon>Pogonophryne</taxon>
    </lineage>
</organism>
<name>A0AAD6APL6_9TELE</name>
<proteinExistence type="predicted"/>
<dbReference type="Proteomes" id="UP001219934">
    <property type="component" value="Unassembled WGS sequence"/>
</dbReference>
<sequence>MTPVLCDIRANARKLVGYFRSSTLAKEKLVSLQRQLGRPTLKLLQEVETRWNSTCSSHAATSGGPQRTSWCGISQFEHGNHHTDLC</sequence>
<evidence type="ECO:0000313" key="1">
    <source>
        <dbReference type="EMBL" id="KAJ4929374.1"/>
    </source>
</evidence>
<protein>
    <submittedName>
        <fullName evidence="1">Uncharacterized protein</fullName>
    </submittedName>
</protein>
<evidence type="ECO:0000313" key="2">
    <source>
        <dbReference type="Proteomes" id="UP001219934"/>
    </source>
</evidence>
<comment type="caution">
    <text evidence="1">The sequence shown here is derived from an EMBL/GenBank/DDBJ whole genome shotgun (WGS) entry which is preliminary data.</text>
</comment>
<reference evidence="1" key="1">
    <citation type="submission" date="2022-11" db="EMBL/GenBank/DDBJ databases">
        <title>Chromosome-level genome of Pogonophryne albipinna.</title>
        <authorList>
            <person name="Jo E."/>
        </authorList>
    </citation>
    <scope>NUCLEOTIDE SEQUENCE</scope>
    <source>
        <strain evidence="1">SGF0006</strain>
        <tissue evidence="1">Muscle</tissue>
    </source>
</reference>